<dbReference type="PANTHER" id="PTHR20922:SF13">
    <property type="entry name" value="DNL-TYPE ZINC FINGER PROTEIN"/>
    <property type="match status" value="1"/>
</dbReference>
<sequence length="168" mass="18566">MERVFAIFRTGKHLFRIGTNGSSFLGTLTPRCLNTRISSFRRQPVREGKAQCCSYYAPCRGVSGSSALCKCASALARLDVKIQLSYTCKVCSVRSVKIISKLAYERGVVIVECEGCHSKHLIADNLNWFPHMEGKHNIEEILAAKGETVQRGLEVLPEPACESGTNKQ</sequence>
<evidence type="ECO:0000256" key="1">
    <source>
        <dbReference type="ARBA" id="ARBA00022723"/>
    </source>
</evidence>
<feature type="domain" description="DNL-type" evidence="5">
    <location>
        <begin position="77"/>
        <end position="168"/>
    </location>
</feature>
<name>A0ABQ9HC31_9NEOP</name>
<evidence type="ECO:0000256" key="2">
    <source>
        <dbReference type="ARBA" id="ARBA00022771"/>
    </source>
</evidence>
<evidence type="ECO:0000259" key="5">
    <source>
        <dbReference type="PROSITE" id="PS51501"/>
    </source>
</evidence>
<keyword evidence="7" id="KW-1185">Reference proteome</keyword>
<keyword evidence="3" id="KW-0862">Zinc</keyword>
<gene>
    <name evidence="6" type="ORF">PR048_018149</name>
</gene>
<dbReference type="InterPro" id="IPR007853">
    <property type="entry name" value="Znf_DNL-typ"/>
</dbReference>
<evidence type="ECO:0000256" key="4">
    <source>
        <dbReference type="PROSITE-ProRule" id="PRU00834"/>
    </source>
</evidence>
<dbReference type="PROSITE" id="PS51501">
    <property type="entry name" value="ZF_DNL"/>
    <property type="match status" value="1"/>
</dbReference>
<dbReference type="PANTHER" id="PTHR20922">
    <property type="entry name" value="DNL-TYPE ZINC FINGER PROTEIN"/>
    <property type="match status" value="1"/>
</dbReference>
<accession>A0ABQ9HC31</accession>
<dbReference type="EMBL" id="JARBHB010000006">
    <property type="protein sequence ID" value="KAJ8881663.1"/>
    <property type="molecule type" value="Genomic_DNA"/>
</dbReference>
<keyword evidence="1" id="KW-0479">Metal-binding</keyword>
<evidence type="ECO:0000256" key="3">
    <source>
        <dbReference type="ARBA" id="ARBA00022833"/>
    </source>
</evidence>
<evidence type="ECO:0000313" key="7">
    <source>
        <dbReference type="Proteomes" id="UP001159363"/>
    </source>
</evidence>
<organism evidence="6 7">
    <name type="scientific">Dryococelus australis</name>
    <dbReference type="NCBI Taxonomy" id="614101"/>
    <lineage>
        <taxon>Eukaryota</taxon>
        <taxon>Metazoa</taxon>
        <taxon>Ecdysozoa</taxon>
        <taxon>Arthropoda</taxon>
        <taxon>Hexapoda</taxon>
        <taxon>Insecta</taxon>
        <taxon>Pterygota</taxon>
        <taxon>Neoptera</taxon>
        <taxon>Polyneoptera</taxon>
        <taxon>Phasmatodea</taxon>
        <taxon>Verophasmatodea</taxon>
        <taxon>Anareolatae</taxon>
        <taxon>Phasmatidae</taxon>
        <taxon>Eurycanthinae</taxon>
        <taxon>Dryococelus</taxon>
    </lineage>
</organism>
<comment type="caution">
    <text evidence="6">The sequence shown here is derived from an EMBL/GenBank/DDBJ whole genome shotgun (WGS) entry which is preliminary data.</text>
</comment>
<keyword evidence="2 4" id="KW-0863">Zinc-finger</keyword>
<dbReference type="Proteomes" id="UP001159363">
    <property type="component" value="Chromosome 5"/>
</dbReference>
<evidence type="ECO:0000313" key="6">
    <source>
        <dbReference type="EMBL" id="KAJ8881663.1"/>
    </source>
</evidence>
<reference evidence="6 7" key="1">
    <citation type="submission" date="2023-02" db="EMBL/GenBank/DDBJ databases">
        <title>LHISI_Scaffold_Assembly.</title>
        <authorList>
            <person name="Stuart O.P."/>
            <person name="Cleave R."/>
            <person name="Magrath M.J.L."/>
            <person name="Mikheyev A.S."/>
        </authorList>
    </citation>
    <scope>NUCLEOTIDE SEQUENCE [LARGE SCALE GENOMIC DNA]</scope>
    <source>
        <strain evidence="6">Daus_M_001</strain>
        <tissue evidence="6">Leg muscle</tissue>
    </source>
</reference>
<proteinExistence type="predicted"/>
<dbReference type="Pfam" id="PF05180">
    <property type="entry name" value="zf-DNL"/>
    <property type="match status" value="1"/>
</dbReference>
<dbReference type="InterPro" id="IPR024158">
    <property type="entry name" value="Mt_import_TIM15"/>
</dbReference>
<protein>
    <recommendedName>
        <fullName evidence="5">DNL-type domain-containing protein</fullName>
    </recommendedName>
</protein>